<protein>
    <recommendedName>
        <fullName evidence="4">threonine-phosphate decarboxylase</fullName>
        <ecNumber evidence="4">4.1.1.81</ecNumber>
    </recommendedName>
    <alternativeName>
        <fullName evidence="8">L-threonine-O-3-phosphate decarboxylase</fullName>
    </alternativeName>
</protein>
<dbReference type="Gene3D" id="3.40.640.10">
    <property type="entry name" value="Type I PLP-dependent aspartate aminotransferase-like (Major domain)"/>
    <property type="match status" value="1"/>
</dbReference>
<dbReference type="NCBIfam" id="TIGR01140">
    <property type="entry name" value="L_thr_O3P_dcar"/>
    <property type="match status" value="1"/>
</dbReference>
<dbReference type="GO" id="GO:0048472">
    <property type="term" value="F:threonine-phosphate decarboxylase activity"/>
    <property type="evidence" value="ECO:0007669"/>
    <property type="project" value="UniProtKB-EC"/>
</dbReference>
<comment type="catalytic activity">
    <reaction evidence="9">
        <text>O-phospho-L-threonine + H(+) = (R)-1-aminopropan-2-yl phosphate + CO2</text>
        <dbReference type="Rhea" id="RHEA:11492"/>
        <dbReference type="ChEBI" id="CHEBI:15378"/>
        <dbReference type="ChEBI" id="CHEBI:16526"/>
        <dbReference type="ChEBI" id="CHEBI:58563"/>
        <dbReference type="ChEBI" id="CHEBI:58675"/>
        <dbReference type="EC" id="4.1.1.81"/>
    </reaction>
</comment>
<accession>A0A7Z0S5F1</accession>
<dbReference type="RefSeq" id="WP_160333222.1">
    <property type="nucleotide sequence ID" value="NZ_CATKDJ010000123.1"/>
</dbReference>
<dbReference type="InterPro" id="IPR004839">
    <property type="entry name" value="Aminotransferase_I/II_large"/>
</dbReference>
<dbReference type="Proteomes" id="UP000589521">
    <property type="component" value="Unassembled WGS sequence"/>
</dbReference>
<evidence type="ECO:0000313" key="13">
    <source>
        <dbReference type="Proteomes" id="UP000461595"/>
    </source>
</evidence>
<dbReference type="CDD" id="cd00609">
    <property type="entry name" value="AAT_like"/>
    <property type="match status" value="1"/>
</dbReference>
<proteinExistence type="predicted"/>
<dbReference type="GO" id="GO:0030170">
    <property type="term" value="F:pyridoxal phosphate binding"/>
    <property type="evidence" value="ECO:0007669"/>
    <property type="project" value="InterPro"/>
</dbReference>
<reference evidence="12 14" key="2">
    <citation type="submission" date="2020-07" db="EMBL/GenBank/DDBJ databases">
        <title>MOT database genomes.</title>
        <authorList>
            <person name="Joseph S."/>
            <person name="Aduse-Opoku J."/>
            <person name="Hashim A."/>
            <person name="Wade W."/>
            <person name="Curtis M."/>
        </authorList>
    </citation>
    <scope>NUCLEOTIDE SEQUENCE [LARGE SCALE GENOMIC DNA]</scope>
    <source>
        <strain evidence="12 14">STR</strain>
    </source>
</reference>
<comment type="function">
    <text evidence="2">Decarboxylates L-threonine-O-3-phosphate to yield (R)-1-amino-2-propanol O-2-phosphate, the precursor for the linkage between the nucleotide loop and the corrin ring in cobalamin.</text>
</comment>
<dbReference type="PANTHER" id="PTHR42885:SF1">
    <property type="entry name" value="THREONINE-PHOSPHATE DECARBOXYLASE"/>
    <property type="match status" value="1"/>
</dbReference>
<comment type="pathway">
    <text evidence="3">Cofactor biosynthesis; adenosylcobalamin biosynthesis.</text>
</comment>
<comment type="caution">
    <text evidence="12">The sequence shown here is derived from an EMBL/GenBank/DDBJ whole genome shotgun (WGS) entry which is preliminary data.</text>
</comment>
<dbReference type="InterPro" id="IPR004838">
    <property type="entry name" value="NHTrfase_class1_PyrdxlP-BS"/>
</dbReference>
<evidence type="ECO:0000256" key="6">
    <source>
        <dbReference type="ARBA" id="ARBA00022898"/>
    </source>
</evidence>
<dbReference type="AlphaFoldDB" id="A0A7Z0S5F1"/>
<evidence type="ECO:0000256" key="1">
    <source>
        <dbReference type="ARBA" id="ARBA00001933"/>
    </source>
</evidence>
<evidence type="ECO:0000256" key="2">
    <source>
        <dbReference type="ARBA" id="ARBA00003444"/>
    </source>
</evidence>
<evidence type="ECO:0000256" key="5">
    <source>
        <dbReference type="ARBA" id="ARBA00022573"/>
    </source>
</evidence>
<evidence type="ECO:0000313" key="14">
    <source>
        <dbReference type="Proteomes" id="UP000589521"/>
    </source>
</evidence>
<evidence type="ECO:0000256" key="8">
    <source>
        <dbReference type="ARBA" id="ARBA00029996"/>
    </source>
</evidence>
<evidence type="ECO:0000256" key="7">
    <source>
        <dbReference type="ARBA" id="ARBA00023239"/>
    </source>
</evidence>
<dbReference type="PANTHER" id="PTHR42885">
    <property type="entry name" value="HISTIDINOL-PHOSPHATE AMINOTRANSFERASE-RELATED"/>
    <property type="match status" value="1"/>
</dbReference>
<feature type="domain" description="Aminotransferase class I/classII large" evidence="10">
    <location>
        <begin position="23"/>
        <end position="353"/>
    </location>
</feature>
<dbReference type="EMBL" id="WSRS01000072">
    <property type="protein sequence ID" value="MVX59446.1"/>
    <property type="molecule type" value="Genomic_DNA"/>
</dbReference>
<dbReference type="UniPathway" id="UPA00148"/>
<organism evidence="12 14">
    <name type="scientific">Streptococcus danieliae</name>
    <dbReference type="NCBI Taxonomy" id="747656"/>
    <lineage>
        <taxon>Bacteria</taxon>
        <taxon>Bacillati</taxon>
        <taxon>Bacillota</taxon>
        <taxon>Bacilli</taxon>
        <taxon>Lactobacillales</taxon>
        <taxon>Streptococcaceae</taxon>
        <taxon>Streptococcus</taxon>
    </lineage>
</organism>
<gene>
    <name evidence="11" type="ORF">E5983_07345</name>
    <name evidence="12" type="ORF">HZY94_00380</name>
</gene>
<evidence type="ECO:0000313" key="12">
    <source>
        <dbReference type="EMBL" id="NYS95675.1"/>
    </source>
</evidence>
<name>A0A7Z0S5F1_9STRE</name>
<dbReference type="EMBL" id="JACBXX010000022">
    <property type="protein sequence ID" value="NYS95675.1"/>
    <property type="molecule type" value="Genomic_DNA"/>
</dbReference>
<evidence type="ECO:0000256" key="3">
    <source>
        <dbReference type="ARBA" id="ARBA00004953"/>
    </source>
</evidence>
<keyword evidence="5" id="KW-0169">Cobalamin biosynthesis</keyword>
<comment type="cofactor">
    <cofactor evidence="1">
        <name>pyridoxal 5'-phosphate</name>
        <dbReference type="ChEBI" id="CHEBI:597326"/>
    </cofactor>
</comment>
<dbReference type="SUPFAM" id="SSF53383">
    <property type="entry name" value="PLP-dependent transferases"/>
    <property type="match status" value="1"/>
</dbReference>
<keyword evidence="7 12" id="KW-0456">Lyase</keyword>
<dbReference type="GO" id="GO:0009236">
    <property type="term" value="P:cobalamin biosynthetic process"/>
    <property type="evidence" value="ECO:0007669"/>
    <property type="project" value="UniProtKB-UniPathway"/>
</dbReference>
<dbReference type="InterPro" id="IPR015421">
    <property type="entry name" value="PyrdxlP-dep_Trfase_major"/>
</dbReference>
<evidence type="ECO:0000256" key="9">
    <source>
        <dbReference type="ARBA" id="ARBA00048531"/>
    </source>
</evidence>
<reference evidence="11 13" key="1">
    <citation type="submission" date="2019-12" db="EMBL/GenBank/DDBJ databases">
        <title>Microbes associate with the intestines of laboratory mice.</title>
        <authorList>
            <person name="Navarre W."/>
            <person name="Wong E."/>
        </authorList>
    </citation>
    <scope>NUCLEOTIDE SEQUENCE [LARGE SCALE GENOMIC DNA]</scope>
    <source>
        <strain evidence="11 13">NM51_B2-22</strain>
    </source>
</reference>
<dbReference type="InterPro" id="IPR005860">
    <property type="entry name" value="CobD"/>
</dbReference>
<dbReference type="PROSITE" id="PS00105">
    <property type="entry name" value="AA_TRANSFER_CLASS_1"/>
    <property type="match status" value="1"/>
</dbReference>
<dbReference type="OrthoDB" id="9802328at2"/>
<dbReference type="InterPro" id="IPR015424">
    <property type="entry name" value="PyrdxlP-dep_Trfase"/>
</dbReference>
<dbReference type="Proteomes" id="UP000461595">
    <property type="component" value="Unassembled WGS sequence"/>
</dbReference>
<keyword evidence="6" id="KW-0663">Pyridoxal phosphate</keyword>
<dbReference type="InterPro" id="IPR015422">
    <property type="entry name" value="PyrdxlP-dep_Trfase_small"/>
</dbReference>
<dbReference type="EC" id="4.1.1.81" evidence="4"/>
<dbReference type="Gene3D" id="3.90.1150.10">
    <property type="entry name" value="Aspartate Aminotransferase, domain 1"/>
    <property type="match status" value="1"/>
</dbReference>
<dbReference type="Pfam" id="PF00155">
    <property type="entry name" value="Aminotran_1_2"/>
    <property type="match status" value="1"/>
</dbReference>
<evidence type="ECO:0000313" key="11">
    <source>
        <dbReference type="EMBL" id="MVX59446.1"/>
    </source>
</evidence>
<sequence>MIKAVEHGGNLAHLAALAGYEPTDCIDFSANINPLGLSRAVRNHLIRELDHLTVYPDVKQRQARDYLATYHGLEPENFLLCNGAVEAFYDFARWLQPKRAWILEPTFLEYRKAFASTGAQIQSIPLKEPAFTWTFESLRLDLAAVQEGDVVVLCNPNNPTGTQSSRSELEELVMWLGRRGAWCLLDEAFIDFIEEEDASLLPLLQKLEKLVIVRSLTKFFALPGLRLGYMATGHATCLEEIRQQRPPWTVNHLAASALPVLLADTDYQRRTYEWLAKEQAYLYQGLKAFPSLSVHRPTANFIFFRYKGQRDLRQRLWEQKLLIRSCWNYPGLGENYYRVGIRSHLENRRLLEVLGEVLENEKGDS</sequence>
<evidence type="ECO:0000256" key="4">
    <source>
        <dbReference type="ARBA" id="ARBA00012285"/>
    </source>
</evidence>
<evidence type="ECO:0000259" key="10">
    <source>
        <dbReference type="Pfam" id="PF00155"/>
    </source>
</evidence>